<keyword evidence="1" id="KW-0678">Repressor</keyword>
<dbReference type="SUPFAM" id="SSF48498">
    <property type="entry name" value="Tetracyclin repressor-like, C-terminal domain"/>
    <property type="match status" value="1"/>
</dbReference>
<dbReference type="SUPFAM" id="SSF46689">
    <property type="entry name" value="Homeodomain-like"/>
    <property type="match status" value="1"/>
</dbReference>
<keyword evidence="3 5" id="KW-0238">DNA-binding</keyword>
<organism evidence="8 9">
    <name type="scientific">Spectribacter hydrogenoxidans</name>
    <dbReference type="NCBI Taxonomy" id="3075608"/>
    <lineage>
        <taxon>Bacteria</taxon>
        <taxon>Pseudomonadati</taxon>
        <taxon>Pseudomonadota</taxon>
        <taxon>Gammaproteobacteria</taxon>
        <taxon>Salinisphaerales</taxon>
        <taxon>Salinisphaeraceae</taxon>
        <taxon>Spectribacter</taxon>
    </lineage>
</organism>
<comment type="caution">
    <text evidence="8">The sequence shown here is derived from an EMBL/GenBank/DDBJ whole genome shotgun (WGS) entry which is preliminary data.</text>
</comment>
<evidence type="ECO:0000256" key="4">
    <source>
        <dbReference type="ARBA" id="ARBA00023163"/>
    </source>
</evidence>
<dbReference type="Proteomes" id="UP001251857">
    <property type="component" value="Unassembled WGS sequence"/>
</dbReference>
<gene>
    <name evidence="8" type="ORF">RM532_06500</name>
</gene>
<name>A0ABU3BZ66_9GAMM</name>
<dbReference type="InterPro" id="IPR001647">
    <property type="entry name" value="HTH_TetR"/>
</dbReference>
<dbReference type="PRINTS" id="PR00455">
    <property type="entry name" value="HTHTETR"/>
</dbReference>
<dbReference type="InterPro" id="IPR039538">
    <property type="entry name" value="BetI_C"/>
</dbReference>
<keyword evidence="9" id="KW-1185">Reference proteome</keyword>
<dbReference type="InterPro" id="IPR050109">
    <property type="entry name" value="HTH-type_TetR-like_transc_reg"/>
</dbReference>
<dbReference type="Pfam" id="PF00440">
    <property type="entry name" value="TetR_N"/>
    <property type="match status" value="1"/>
</dbReference>
<proteinExistence type="predicted"/>
<dbReference type="InterPro" id="IPR036271">
    <property type="entry name" value="Tet_transcr_reg_TetR-rel_C_sf"/>
</dbReference>
<protein>
    <submittedName>
        <fullName evidence="8">TetR/AcrR family transcriptional regulator</fullName>
    </submittedName>
</protein>
<evidence type="ECO:0000256" key="1">
    <source>
        <dbReference type="ARBA" id="ARBA00022491"/>
    </source>
</evidence>
<evidence type="ECO:0000256" key="6">
    <source>
        <dbReference type="SAM" id="MobiDB-lite"/>
    </source>
</evidence>
<feature type="domain" description="HTH tetR-type" evidence="7">
    <location>
        <begin position="34"/>
        <end position="94"/>
    </location>
</feature>
<dbReference type="Gene3D" id="1.10.357.10">
    <property type="entry name" value="Tetracycline Repressor, domain 2"/>
    <property type="match status" value="1"/>
</dbReference>
<dbReference type="InterPro" id="IPR009057">
    <property type="entry name" value="Homeodomain-like_sf"/>
</dbReference>
<evidence type="ECO:0000259" key="7">
    <source>
        <dbReference type="PROSITE" id="PS50977"/>
    </source>
</evidence>
<evidence type="ECO:0000313" key="8">
    <source>
        <dbReference type="EMBL" id="MDT0634602.1"/>
    </source>
</evidence>
<evidence type="ECO:0000256" key="5">
    <source>
        <dbReference type="PROSITE-ProRule" id="PRU00335"/>
    </source>
</evidence>
<reference evidence="8 9" key="1">
    <citation type="submission" date="2023-09" db="EMBL/GenBank/DDBJ databases">
        <authorList>
            <person name="Rey-Velasco X."/>
        </authorList>
    </citation>
    <scope>NUCLEOTIDE SEQUENCE [LARGE SCALE GENOMIC DNA]</scope>
    <source>
        <strain evidence="8 9">W335</strain>
    </source>
</reference>
<dbReference type="Pfam" id="PF13977">
    <property type="entry name" value="TetR_C_6"/>
    <property type="match status" value="1"/>
</dbReference>
<accession>A0ABU3BZ66</accession>
<dbReference type="PROSITE" id="PS50977">
    <property type="entry name" value="HTH_TETR_2"/>
    <property type="match status" value="1"/>
</dbReference>
<sequence length="229" mass="25237">MSNDSGSVRRVPQKAEEGAARLAPRRGRPAGDHKAKRAELLKAATAVIAREGYAGASLRKVAQHAGHTTGAVTYYFANKEAMFTAVVESVFDEFDAFLETSRDPADVKTILNQWLNRTSADSDFWPVIFQLLAHARHEPAFAAIIERRYAKLREVLTTILERGQDEGVIRGDIPADLIADQLSAISDGWMMMLPVEPERFAPKRLQALLQATIALISPPSDVSDDRLGR</sequence>
<dbReference type="PANTHER" id="PTHR30055:SF234">
    <property type="entry name" value="HTH-TYPE TRANSCRIPTIONAL REGULATOR BETI"/>
    <property type="match status" value="1"/>
</dbReference>
<evidence type="ECO:0000256" key="2">
    <source>
        <dbReference type="ARBA" id="ARBA00023015"/>
    </source>
</evidence>
<feature type="region of interest" description="Disordered" evidence="6">
    <location>
        <begin position="1"/>
        <end position="34"/>
    </location>
</feature>
<evidence type="ECO:0000313" key="9">
    <source>
        <dbReference type="Proteomes" id="UP001251857"/>
    </source>
</evidence>
<keyword evidence="2" id="KW-0805">Transcription regulation</keyword>
<dbReference type="EMBL" id="JAVRIB010000005">
    <property type="protein sequence ID" value="MDT0634602.1"/>
    <property type="molecule type" value="Genomic_DNA"/>
</dbReference>
<evidence type="ECO:0000256" key="3">
    <source>
        <dbReference type="ARBA" id="ARBA00023125"/>
    </source>
</evidence>
<feature type="DNA-binding region" description="H-T-H motif" evidence="5">
    <location>
        <begin position="57"/>
        <end position="76"/>
    </location>
</feature>
<dbReference type="RefSeq" id="WP_311652394.1">
    <property type="nucleotide sequence ID" value="NZ_JAVRIB010000005.1"/>
</dbReference>
<dbReference type="PANTHER" id="PTHR30055">
    <property type="entry name" value="HTH-TYPE TRANSCRIPTIONAL REGULATOR RUTR"/>
    <property type="match status" value="1"/>
</dbReference>
<keyword evidence="4" id="KW-0804">Transcription</keyword>